<dbReference type="InterPro" id="IPR003165">
    <property type="entry name" value="Piwi"/>
</dbReference>
<keyword evidence="2" id="KW-1185">Reference proteome</keyword>
<name>A0A7E4W7S0_PANRE</name>
<evidence type="ECO:0000313" key="2">
    <source>
        <dbReference type="Proteomes" id="UP000492821"/>
    </source>
</evidence>
<dbReference type="AlphaFoldDB" id="A0A7E4W7S0"/>
<dbReference type="InterPro" id="IPR036397">
    <property type="entry name" value="RNaseH_sf"/>
</dbReference>
<reference evidence="2" key="1">
    <citation type="journal article" date="2013" name="Genetics">
        <title>The draft genome and transcriptome of Panagrellus redivivus are shaped by the harsh demands of a free-living lifestyle.</title>
        <authorList>
            <person name="Srinivasan J."/>
            <person name="Dillman A.R."/>
            <person name="Macchietto M.G."/>
            <person name="Heikkinen L."/>
            <person name="Lakso M."/>
            <person name="Fracchia K.M."/>
            <person name="Antoshechkin I."/>
            <person name="Mortazavi A."/>
            <person name="Wong G."/>
            <person name="Sternberg P.W."/>
        </authorList>
    </citation>
    <scope>NUCLEOTIDE SEQUENCE [LARGE SCALE GENOMIC DNA]</scope>
    <source>
        <strain evidence="2">MT8872</strain>
    </source>
</reference>
<feature type="domain" description="Piwi" evidence="1">
    <location>
        <begin position="7"/>
        <end position="113"/>
    </location>
</feature>
<dbReference type="Pfam" id="PF02171">
    <property type="entry name" value="Piwi"/>
    <property type="match status" value="1"/>
</dbReference>
<sequence length="146" mass="16663">MMPFDEFPSVVGLVGNVKRKPSIFVGNFFYQQSRNKEVITPVFGNYIKNILKQLVNSDRRLISTVTILRHCVNEKEVDMVVHKELPLIKKACAEFMPKWKPRFLIATAIKRPDQPIDDRSKISSDGSSVTDKVDRPVIVLSNCSTR</sequence>
<dbReference type="Gene3D" id="3.30.420.10">
    <property type="entry name" value="Ribonuclease H-like superfamily/Ribonuclease H"/>
    <property type="match status" value="1"/>
</dbReference>
<accession>A0A7E4W7S0</accession>
<organism evidence="2 3">
    <name type="scientific">Panagrellus redivivus</name>
    <name type="common">Microworm</name>
    <dbReference type="NCBI Taxonomy" id="6233"/>
    <lineage>
        <taxon>Eukaryota</taxon>
        <taxon>Metazoa</taxon>
        <taxon>Ecdysozoa</taxon>
        <taxon>Nematoda</taxon>
        <taxon>Chromadorea</taxon>
        <taxon>Rhabditida</taxon>
        <taxon>Tylenchina</taxon>
        <taxon>Panagrolaimomorpha</taxon>
        <taxon>Panagrolaimoidea</taxon>
        <taxon>Panagrolaimidae</taxon>
        <taxon>Panagrellus</taxon>
    </lineage>
</organism>
<dbReference type="Proteomes" id="UP000492821">
    <property type="component" value="Unassembled WGS sequence"/>
</dbReference>
<evidence type="ECO:0000259" key="1">
    <source>
        <dbReference type="Pfam" id="PF02171"/>
    </source>
</evidence>
<dbReference type="GO" id="GO:0003676">
    <property type="term" value="F:nucleic acid binding"/>
    <property type="evidence" value="ECO:0007669"/>
    <property type="project" value="InterPro"/>
</dbReference>
<proteinExistence type="predicted"/>
<protein>
    <submittedName>
        <fullName evidence="3">Piwi domain-containing protein</fullName>
    </submittedName>
</protein>
<evidence type="ECO:0000313" key="3">
    <source>
        <dbReference type="WBParaSite" id="Pan_g8623.t1"/>
    </source>
</evidence>
<reference evidence="3" key="2">
    <citation type="submission" date="2020-10" db="UniProtKB">
        <authorList>
            <consortium name="WormBaseParasite"/>
        </authorList>
    </citation>
    <scope>IDENTIFICATION</scope>
</reference>
<dbReference type="WBParaSite" id="Pan_g8623.t1">
    <property type="protein sequence ID" value="Pan_g8623.t1"/>
    <property type="gene ID" value="Pan_g8623"/>
</dbReference>